<reference evidence="3" key="3">
    <citation type="submission" date="2018-07" db="EMBL/GenBank/DDBJ databases">
        <title>WGS assembly of Glycine max.</title>
        <authorList>
            <person name="Schmutz J."/>
            <person name="Cannon S."/>
            <person name="Schlueter J."/>
            <person name="Ma J."/>
            <person name="Mitros T."/>
            <person name="Nelson W."/>
            <person name="Hyten D."/>
            <person name="Song Q."/>
            <person name="Thelen J."/>
            <person name="Cheng J."/>
            <person name="Xu D."/>
            <person name="Hellsten U."/>
            <person name="May G."/>
            <person name="Yu Y."/>
            <person name="Sakurai T."/>
            <person name="Umezawa T."/>
            <person name="Bhattacharyya M."/>
            <person name="Sandhu D."/>
            <person name="Valliyodan B."/>
            <person name="Lindquist E."/>
            <person name="Peto M."/>
            <person name="Grant D."/>
            <person name="Shu S."/>
            <person name="Goodstein D."/>
            <person name="Barry K."/>
            <person name="Futrell-Griggs M."/>
            <person name="Abernathy B."/>
            <person name="Du J."/>
            <person name="Tian Z."/>
            <person name="Zhu L."/>
            <person name="Gill N."/>
            <person name="Joshi T."/>
            <person name="Libault M."/>
            <person name="Sethuraman A."/>
            <person name="Zhang X."/>
            <person name="Shinozaki K."/>
            <person name="Nguyen H."/>
            <person name="Wing R."/>
            <person name="Cregan P."/>
            <person name="Specht J."/>
            <person name="Grimwood J."/>
            <person name="Rokhsar D."/>
            <person name="Stacey G."/>
            <person name="Shoemaker R."/>
            <person name="Jackson S."/>
        </authorList>
    </citation>
    <scope>NUCLEOTIDE SEQUENCE</scope>
    <source>
        <tissue evidence="3">Callus</tissue>
    </source>
</reference>
<sequence>MVKDKLKKHVLTAFTPNEDSVAILSANEVAKIWNTNTGHLLAEWKPSKGDHDIHYSCIACSFIGEKHRKEQGTSLLALSTIDGSVIAVDVSTGERKLTTSHPGGICGLSFANKGRLLRIVGHNGVAYEVNTETGEVLKEFKISKKSITSLAFSNDEKYLAIVSSRLRIISWEIGKEILKFPNDLGNVQLISISSDAKNLVTSDFEGKHLQVWKCDLNSGNVGRGPTLPIRHPPLILDCHSGCNKEDVVVLAVTGRGSAYIWNLNASSEDQIQPTKLNTKTKIVETEKENGVSSKKRHASIIASRLQPVEEDKQIKALVTYGSVDHPQFSVLNISNSGENIVLYVGDETDSVQQHDSPSGKAAIPMESKKVKKRQATSDPDPPTSTDEEDLVFNVDQHEAAEGVLLDDDLNEPTMGEKLASLSLLDENKSRSEIEQESSVPAKPPSADSVHVLLKQALNADDRTLLLDCLYTQDEKVIRKSIAQLNTSNVLKLLYSLISIIESRGSILACALPWLKCLLLQHASGIMSQESSLKALNSLYQLIESRVSTFKSAIQLSSCLDTLHIGAIDEEEDEGEMVPVIYEDKDSSDEESDDTMETDPDEQQPEEQFHAARYIDASDDDMSD</sequence>
<dbReference type="Gramene" id="KRH47485">
    <property type="protein sequence ID" value="KRH47485"/>
    <property type="gene ID" value="GLYMA_07G032500"/>
</dbReference>
<dbReference type="AlphaFoldDB" id="A0A0R0IYN5"/>
<evidence type="ECO:0000256" key="1">
    <source>
        <dbReference type="SAM" id="MobiDB-lite"/>
    </source>
</evidence>
<feature type="region of interest" description="Disordered" evidence="1">
    <location>
        <begin position="426"/>
        <end position="446"/>
    </location>
</feature>
<feature type="compositionally biased region" description="Acidic residues" evidence="1">
    <location>
        <begin position="585"/>
        <end position="604"/>
    </location>
</feature>
<dbReference type="InterPro" id="IPR036322">
    <property type="entry name" value="WD40_repeat_dom_sf"/>
</dbReference>
<dbReference type="Proteomes" id="UP000008827">
    <property type="component" value="Chromosome 7"/>
</dbReference>
<dbReference type="STRING" id="3847.A0A0R0IYN5"/>
<accession>A0A0R0IYN5</accession>
<protein>
    <recommendedName>
        <fullName evidence="2">Small-subunit processome Utp12 domain-containing protein</fullName>
    </recommendedName>
</protein>
<keyword evidence="5" id="KW-1185">Reference proteome</keyword>
<reference evidence="3 4" key="1">
    <citation type="journal article" date="2010" name="Nature">
        <title>Genome sequence of the palaeopolyploid soybean.</title>
        <authorList>
            <person name="Schmutz J."/>
            <person name="Cannon S.B."/>
            <person name="Schlueter J."/>
            <person name="Ma J."/>
            <person name="Mitros T."/>
            <person name="Nelson W."/>
            <person name="Hyten D.L."/>
            <person name="Song Q."/>
            <person name="Thelen J.J."/>
            <person name="Cheng J."/>
            <person name="Xu D."/>
            <person name="Hellsten U."/>
            <person name="May G.D."/>
            <person name="Yu Y."/>
            <person name="Sakurai T."/>
            <person name="Umezawa T."/>
            <person name="Bhattacharyya M.K."/>
            <person name="Sandhu D."/>
            <person name="Valliyodan B."/>
            <person name="Lindquist E."/>
            <person name="Peto M."/>
            <person name="Grant D."/>
            <person name="Shu S."/>
            <person name="Goodstein D."/>
            <person name="Barry K."/>
            <person name="Futrell-Griggs M."/>
            <person name="Abernathy B."/>
            <person name="Du J."/>
            <person name="Tian Z."/>
            <person name="Zhu L."/>
            <person name="Gill N."/>
            <person name="Joshi T."/>
            <person name="Libault M."/>
            <person name="Sethuraman A."/>
            <person name="Zhang X.-C."/>
            <person name="Shinozaki K."/>
            <person name="Nguyen H.T."/>
            <person name="Wing R.A."/>
            <person name="Cregan P."/>
            <person name="Specht J."/>
            <person name="Grimwood J."/>
            <person name="Rokhsar D."/>
            <person name="Stacey G."/>
            <person name="Shoemaker R.C."/>
            <person name="Jackson S.A."/>
        </authorList>
    </citation>
    <scope>NUCLEOTIDE SEQUENCE</scope>
    <source>
        <strain evidence="4">cv. Williams 82</strain>
        <tissue evidence="3">Callus</tissue>
    </source>
</reference>
<dbReference type="PANTHER" id="PTHR45290">
    <property type="entry name" value="OS03G0300300 PROTEIN"/>
    <property type="match status" value="1"/>
</dbReference>
<dbReference type="SUPFAM" id="SSF50978">
    <property type="entry name" value="WD40 repeat-like"/>
    <property type="match status" value="1"/>
</dbReference>
<evidence type="ECO:0000313" key="5">
    <source>
        <dbReference type="Proteomes" id="UP000008827"/>
    </source>
</evidence>
<evidence type="ECO:0000313" key="4">
    <source>
        <dbReference type="EnsemblPlants" id="KRH47485"/>
    </source>
</evidence>
<dbReference type="Pfam" id="PF04003">
    <property type="entry name" value="Utp12"/>
    <property type="match status" value="1"/>
</dbReference>
<name>A0A0R0IYN5_SOYBN</name>
<dbReference type="EnsemblPlants" id="KRH47485">
    <property type="protein sequence ID" value="KRH47485"/>
    <property type="gene ID" value="GLYMA_07G032500"/>
</dbReference>
<evidence type="ECO:0000313" key="3">
    <source>
        <dbReference type="EMBL" id="KRH47485.1"/>
    </source>
</evidence>
<organism evidence="3">
    <name type="scientific">Glycine max</name>
    <name type="common">Soybean</name>
    <name type="synonym">Glycine hispida</name>
    <dbReference type="NCBI Taxonomy" id="3847"/>
    <lineage>
        <taxon>Eukaryota</taxon>
        <taxon>Viridiplantae</taxon>
        <taxon>Streptophyta</taxon>
        <taxon>Embryophyta</taxon>
        <taxon>Tracheophyta</taxon>
        <taxon>Spermatophyta</taxon>
        <taxon>Magnoliopsida</taxon>
        <taxon>eudicotyledons</taxon>
        <taxon>Gunneridae</taxon>
        <taxon>Pentapetalae</taxon>
        <taxon>rosids</taxon>
        <taxon>fabids</taxon>
        <taxon>Fabales</taxon>
        <taxon>Fabaceae</taxon>
        <taxon>Papilionoideae</taxon>
        <taxon>50 kb inversion clade</taxon>
        <taxon>NPAAA clade</taxon>
        <taxon>indigoferoid/millettioid clade</taxon>
        <taxon>Phaseoleae</taxon>
        <taxon>Glycine</taxon>
        <taxon>Glycine subgen. Soja</taxon>
    </lineage>
</organism>
<gene>
    <name evidence="4" type="primary">LOC100792757</name>
    <name evidence="3" type="ORF">GLYMA_07G032500</name>
</gene>
<reference evidence="4" key="2">
    <citation type="submission" date="2018-02" db="UniProtKB">
        <authorList>
            <consortium name="EnsemblPlants"/>
        </authorList>
    </citation>
    <scope>IDENTIFICATION</scope>
    <source>
        <strain evidence="4">Williams 82</strain>
    </source>
</reference>
<feature type="region of interest" description="Disordered" evidence="1">
    <location>
        <begin position="348"/>
        <end position="388"/>
    </location>
</feature>
<dbReference type="InterPro" id="IPR015943">
    <property type="entry name" value="WD40/YVTN_repeat-like_dom_sf"/>
</dbReference>
<feature type="domain" description="Small-subunit processome Utp12" evidence="2">
    <location>
        <begin position="461"/>
        <end position="562"/>
    </location>
</feature>
<dbReference type="InterPro" id="IPR001680">
    <property type="entry name" value="WD40_rpt"/>
</dbReference>
<proteinExistence type="predicted"/>
<dbReference type="SMART" id="SM00320">
    <property type="entry name" value="WD40"/>
    <property type="match status" value="3"/>
</dbReference>
<dbReference type="InterPro" id="IPR007148">
    <property type="entry name" value="SSU_processome_Utp12"/>
</dbReference>
<dbReference type="PANTHER" id="PTHR45290:SF3">
    <property type="entry name" value="OS01G0649000 PROTEIN"/>
    <property type="match status" value="1"/>
</dbReference>
<dbReference type="Gene3D" id="2.130.10.10">
    <property type="entry name" value="YVTN repeat-like/Quinoprotein amine dehydrogenase"/>
    <property type="match status" value="1"/>
</dbReference>
<feature type="region of interest" description="Disordered" evidence="1">
    <location>
        <begin position="574"/>
        <end position="623"/>
    </location>
</feature>
<dbReference type="SMR" id="A0A0R0IYN5"/>
<dbReference type="ExpressionAtlas" id="A0A0R0IYN5">
    <property type="expression patterns" value="baseline and differential"/>
</dbReference>
<evidence type="ECO:0000259" key="2">
    <source>
        <dbReference type="Pfam" id="PF04003"/>
    </source>
</evidence>
<dbReference type="EMBL" id="CM000840">
    <property type="protein sequence ID" value="KRH47485.1"/>
    <property type="molecule type" value="Genomic_DNA"/>
</dbReference>